<evidence type="ECO:0000256" key="1">
    <source>
        <dbReference type="SAM" id="Phobius"/>
    </source>
</evidence>
<keyword evidence="1" id="KW-1133">Transmembrane helix</keyword>
<dbReference type="Proteomes" id="UP001152519">
    <property type="component" value="Unassembled WGS sequence"/>
</dbReference>
<proteinExistence type="predicted"/>
<sequence>MTGLVAEWGAVLGGVRRELRERGARAVPVTLGACAGILVLQLLQHGHRTSGWVERLGGVYASLPWWQALLRTPVSVFLPDPSLPVWGLLLQVVVVFGIAETTVGPRRTLSVALLATLAGTGFARYSLWAGKAPHWPLGLPAHDLLVRDTGPSAAVVALGVYVALRFRAWWTVGTIVLAMVVEVVSLPNLAGYEHLAGVALVLALFTRTRGGALTRGG</sequence>
<accession>A0A9W4DXG0</accession>
<name>A0A9W4DXG0_9ACTN</name>
<dbReference type="EMBL" id="CAJSLV010000065">
    <property type="protein sequence ID" value="CAG6395672.1"/>
    <property type="molecule type" value="Genomic_DNA"/>
</dbReference>
<feature type="transmembrane region" description="Helical" evidence="1">
    <location>
        <begin position="168"/>
        <end position="186"/>
    </location>
</feature>
<gene>
    <name evidence="2" type="ORF">SCOCK_350005</name>
</gene>
<dbReference type="RefSeq" id="WP_251493002.1">
    <property type="nucleotide sequence ID" value="NZ_CAJSLV010000065.1"/>
</dbReference>
<feature type="transmembrane region" description="Helical" evidence="1">
    <location>
        <begin position="111"/>
        <end position="130"/>
    </location>
</feature>
<keyword evidence="1" id="KW-0472">Membrane</keyword>
<keyword evidence="3" id="KW-1185">Reference proteome</keyword>
<comment type="caution">
    <text evidence="2">The sequence shown here is derived from an EMBL/GenBank/DDBJ whole genome shotgun (WGS) entry which is preliminary data.</text>
</comment>
<feature type="transmembrane region" description="Helical" evidence="1">
    <location>
        <begin position="26"/>
        <end position="43"/>
    </location>
</feature>
<protein>
    <submittedName>
        <fullName evidence="2">Uncharacterized protein</fullName>
    </submittedName>
</protein>
<keyword evidence="1" id="KW-0812">Transmembrane</keyword>
<evidence type="ECO:0000313" key="2">
    <source>
        <dbReference type="EMBL" id="CAG6395672.1"/>
    </source>
</evidence>
<dbReference type="AlphaFoldDB" id="A0A9W4DXG0"/>
<organism evidence="2 3">
    <name type="scientific">Actinacidiphila cocklensis</name>
    <dbReference type="NCBI Taxonomy" id="887465"/>
    <lineage>
        <taxon>Bacteria</taxon>
        <taxon>Bacillati</taxon>
        <taxon>Actinomycetota</taxon>
        <taxon>Actinomycetes</taxon>
        <taxon>Kitasatosporales</taxon>
        <taxon>Streptomycetaceae</taxon>
        <taxon>Actinacidiphila</taxon>
    </lineage>
</organism>
<reference evidence="2" key="1">
    <citation type="submission" date="2021-05" db="EMBL/GenBank/DDBJ databases">
        <authorList>
            <person name="Arsene-Ploetze F."/>
        </authorList>
    </citation>
    <scope>NUCLEOTIDE SEQUENCE</scope>
    <source>
        <strain evidence="2">DSM 42138</strain>
    </source>
</reference>
<evidence type="ECO:0000313" key="3">
    <source>
        <dbReference type="Proteomes" id="UP001152519"/>
    </source>
</evidence>
<feature type="transmembrane region" description="Helical" evidence="1">
    <location>
        <begin position="83"/>
        <end position="99"/>
    </location>
</feature>